<evidence type="ECO:0000256" key="3">
    <source>
        <dbReference type="ARBA" id="ARBA00010701"/>
    </source>
</evidence>
<dbReference type="EMBL" id="KQ977477">
    <property type="protein sequence ID" value="KYN02492.1"/>
    <property type="molecule type" value="Genomic_DNA"/>
</dbReference>
<name>A0A151IIL5_9HYME</name>
<dbReference type="GO" id="GO:0005615">
    <property type="term" value="C:extracellular space"/>
    <property type="evidence" value="ECO:0007669"/>
    <property type="project" value="TreeGrafter"/>
</dbReference>
<dbReference type="InterPro" id="IPR013818">
    <property type="entry name" value="Lipase"/>
</dbReference>
<evidence type="ECO:0000256" key="8">
    <source>
        <dbReference type="RuleBase" id="RU004262"/>
    </source>
</evidence>
<protein>
    <recommendedName>
        <fullName evidence="4">phospholipase A1</fullName>
        <ecNumber evidence="4">3.1.1.32</ecNumber>
    </recommendedName>
</protein>
<dbReference type="Pfam" id="PF00151">
    <property type="entry name" value="Lipase"/>
    <property type="match status" value="1"/>
</dbReference>
<evidence type="ECO:0000256" key="9">
    <source>
        <dbReference type="SAM" id="MobiDB-lite"/>
    </source>
</evidence>
<dbReference type="Proteomes" id="UP000078542">
    <property type="component" value="Unassembled WGS sequence"/>
</dbReference>
<dbReference type="EC" id="3.1.1.32" evidence="4"/>
<organism evidence="11 12">
    <name type="scientific">Cyphomyrmex costatus</name>
    <dbReference type="NCBI Taxonomy" id="456900"/>
    <lineage>
        <taxon>Eukaryota</taxon>
        <taxon>Metazoa</taxon>
        <taxon>Ecdysozoa</taxon>
        <taxon>Arthropoda</taxon>
        <taxon>Hexapoda</taxon>
        <taxon>Insecta</taxon>
        <taxon>Pterygota</taxon>
        <taxon>Neoptera</taxon>
        <taxon>Endopterygota</taxon>
        <taxon>Hymenoptera</taxon>
        <taxon>Apocrita</taxon>
        <taxon>Aculeata</taxon>
        <taxon>Formicoidea</taxon>
        <taxon>Formicidae</taxon>
        <taxon>Myrmicinae</taxon>
        <taxon>Cyphomyrmex</taxon>
    </lineage>
</organism>
<dbReference type="PRINTS" id="PR00821">
    <property type="entry name" value="TAGLIPASE"/>
</dbReference>
<keyword evidence="12" id="KW-1185">Reference proteome</keyword>
<evidence type="ECO:0000256" key="2">
    <source>
        <dbReference type="ARBA" id="ARBA00004613"/>
    </source>
</evidence>
<dbReference type="PANTHER" id="PTHR11610:SF174">
    <property type="entry name" value="MIP30168P"/>
    <property type="match status" value="1"/>
</dbReference>
<keyword evidence="5" id="KW-0964">Secreted</keyword>
<evidence type="ECO:0000313" key="11">
    <source>
        <dbReference type="EMBL" id="KYN02492.1"/>
    </source>
</evidence>
<comment type="subcellular location">
    <subcellularLocation>
        <location evidence="2">Secreted</location>
    </subcellularLocation>
</comment>
<evidence type="ECO:0000256" key="1">
    <source>
        <dbReference type="ARBA" id="ARBA00000111"/>
    </source>
</evidence>
<dbReference type="InterPro" id="IPR033906">
    <property type="entry name" value="Lipase_N"/>
</dbReference>
<dbReference type="FunFam" id="3.40.50.1820:FF:000076">
    <property type="entry name" value="phospholipase A1"/>
    <property type="match status" value="1"/>
</dbReference>
<dbReference type="InterPro" id="IPR029058">
    <property type="entry name" value="AB_hydrolase_fold"/>
</dbReference>
<keyword evidence="6" id="KW-0378">Hydrolase</keyword>
<comment type="similarity">
    <text evidence="3 8">Belongs to the AB hydrolase superfamily. Lipase family.</text>
</comment>
<feature type="domain" description="Lipase" evidence="10">
    <location>
        <begin position="43"/>
        <end position="349"/>
    </location>
</feature>
<keyword evidence="7" id="KW-1015">Disulfide bond</keyword>
<sequence length="371" mass="41763">MVHQPRALCFKDDRKSETLATFEINDYATAQNKTFRDLFNSTSCAKPPYTCPHPQIEFYLYTRETQKDPSLLDIRDFDSLWNSKFNKTHPTKIIIHGFGGGRNLAPSTDLRDAYFARGDYNIIIVDYGSLVREPCLSQISWGPDFCSQCIAQLVKYLRDHPRGTRVENVHVLGYSVGAHIGGLIANYLPNDKLGRITGLDPTIFFYMNGNRSMDLDETDAHFVDVIHTGAGILGQWGPNGHADFYVNGGSSQPGCATSSILQDFFLLCDGKLKISFAETLSCDHTKVTPYYIESITTKKGFWAAPCANLFSYLIGWCNPKKDEYILMGEDSPHTARGIFYLSTNAHKPYARGLPVKSQRRTSRKQSSSRQY</sequence>
<accession>A0A151IIL5</accession>
<feature type="region of interest" description="Disordered" evidence="9">
    <location>
        <begin position="352"/>
        <end position="371"/>
    </location>
</feature>
<comment type="catalytic activity">
    <reaction evidence="1">
        <text>a 1,2-diacyl-sn-glycero-3-phosphocholine + H2O = a 2-acyl-sn-glycero-3-phosphocholine + a fatty acid + H(+)</text>
        <dbReference type="Rhea" id="RHEA:18689"/>
        <dbReference type="ChEBI" id="CHEBI:15377"/>
        <dbReference type="ChEBI" id="CHEBI:15378"/>
        <dbReference type="ChEBI" id="CHEBI:28868"/>
        <dbReference type="ChEBI" id="CHEBI:57643"/>
        <dbReference type="ChEBI" id="CHEBI:57875"/>
        <dbReference type="EC" id="3.1.1.32"/>
    </reaction>
</comment>
<evidence type="ECO:0000256" key="4">
    <source>
        <dbReference type="ARBA" id="ARBA00013179"/>
    </source>
</evidence>
<proteinExistence type="inferred from homology"/>
<evidence type="ECO:0000259" key="10">
    <source>
        <dbReference type="Pfam" id="PF00151"/>
    </source>
</evidence>
<dbReference type="GO" id="GO:0008970">
    <property type="term" value="F:phospholipase A1 activity"/>
    <property type="evidence" value="ECO:0007669"/>
    <property type="project" value="UniProtKB-EC"/>
</dbReference>
<dbReference type="GO" id="GO:0016042">
    <property type="term" value="P:lipid catabolic process"/>
    <property type="evidence" value="ECO:0007669"/>
    <property type="project" value="TreeGrafter"/>
</dbReference>
<dbReference type="STRING" id="456900.A0A151IIL5"/>
<evidence type="ECO:0000256" key="5">
    <source>
        <dbReference type="ARBA" id="ARBA00022525"/>
    </source>
</evidence>
<dbReference type="AlphaFoldDB" id="A0A151IIL5"/>
<dbReference type="SUPFAM" id="SSF53474">
    <property type="entry name" value="alpha/beta-Hydrolases"/>
    <property type="match status" value="1"/>
</dbReference>
<gene>
    <name evidence="11" type="ORF">ALC62_06724</name>
</gene>
<dbReference type="InterPro" id="IPR000734">
    <property type="entry name" value="TAG_lipase"/>
</dbReference>
<reference evidence="11 12" key="1">
    <citation type="submission" date="2016-03" db="EMBL/GenBank/DDBJ databases">
        <title>Cyphomyrmex costatus WGS genome.</title>
        <authorList>
            <person name="Nygaard S."/>
            <person name="Hu H."/>
            <person name="Boomsma J."/>
            <person name="Zhang G."/>
        </authorList>
    </citation>
    <scope>NUCLEOTIDE SEQUENCE [LARGE SCALE GENOMIC DNA]</scope>
    <source>
        <strain evidence="11">MS0001</strain>
        <tissue evidence="11">Whole body</tissue>
    </source>
</reference>
<evidence type="ECO:0000313" key="12">
    <source>
        <dbReference type="Proteomes" id="UP000078542"/>
    </source>
</evidence>
<evidence type="ECO:0000256" key="6">
    <source>
        <dbReference type="ARBA" id="ARBA00022801"/>
    </source>
</evidence>
<evidence type="ECO:0000256" key="7">
    <source>
        <dbReference type="ARBA" id="ARBA00023157"/>
    </source>
</evidence>
<dbReference type="GO" id="GO:0017171">
    <property type="term" value="F:serine hydrolase activity"/>
    <property type="evidence" value="ECO:0007669"/>
    <property type="project" value="TreeGrafter"/>
</dbReference>
<dbReference type="Gene3D" id="3.40.50.1820">
    <property type="entry name" value="alpha/beta hydrolase"/>
    <property type="match status" value="1"/>
</dbReference>
<dbReference type="PANTHER" id="PTHR11610">
    <property type="entry name" value="LIPASE"/>
    <property type="match status" value="1"/>
</dbReference>
<dbReference type="CDD" id="cd00707">
    <property type="entry name" value="Pancreat_lipase_like"/>
    <property type="match status" value="1"/>
</dbReference>